<keyword evidence="4 9" id="KW-0808">Transferase</keyword>
<feature type="domain" description="CN hydrolase" evidence="10">
    <location>
        <begin position="228"/>
        <end position="509"/>
    </location>
</feature>
<dbReference type="Gene3D" id="3.60.110.10">
    <property type="entry name" value="Carbon-nitrogen hydrolase"/>
    <property type="match status" value="1"/>
</dbReference>
<proteinExistence type="inferred from homology"/>
<feature type="transmembrane region" description="Helical" evidence="9">
    <location>
        <begin position="118"/>
        <end position="135"/>
    </location>
</feature>
<dbReference type="PANTHER" id="PTHR38686:SF1">
    <property type="entry name" value="APOLIPOPROTEIN N-ACYLTRANSFERASE"/>
    <property type="match status" value="1"/>
</dbReference>
<dbReference type="EC" id="2.3.1.269" evidence="9"/>
<feature type="transmembrane region" description="Helical" evidence="9">
    <location>
        <begin position="31"/>
        <end position="48"/>
    </location>
</feature>
<dbReference type="EMBL" id="JAFITR010000025">
    <property type="protein sequence ID" value="MBN4066791.1"/>
    <property type="molecule type" value="Genomic_DNA"/>
</dbReference>
<keyword evidence="8 9" id="KW-0012">Acyltransferase</keyword>
<evidence type="ECO:0000256" key="8">
    <source>
        <dbReference type="ARBA" id="ARBA00023315"/>
    </source>
</evidence>
<evidence type="ECO:0000256" key="1">
    <source>
        <dbReference type="ARBA" id="ARBA00004651"/>
    </source>
</evidence>
<comment type="catalytic activity">
    <reaction evidence="9">
        <text>N-terminal S-1,2-diacyl-sn-glyceryl-L-cysteinyl-[lipoprotein] + a glycerophospholipid = N-acyl-S-1,2-diacyl-sn-glyceryl-L-cysteinyl-[lipoprotein] + a 2-acyl-sn-glycero-3-phospholipid + H(+)</text>
        <dbReference type="Rhea" id="RHEA:48228"/>
        <dbReference type="Rhea" id="RHEA-COMP:14681"/>
        <dbReference type="Rhea" id="RHEA-COMP:14684"/>
        <dbReference type="ChEBI" id="CHEBI:15378"/>
        <dbReference type="ChEBI" id="CHEBI:136912"/>
        <dbReference type="ChEBI" id="CHEBI:140656"/>
        <dbReference type="ChEBI" id="CHEBI:140657"/>
        <dbReference type="ChEBI" id="CHEBI:140660"/>
        <dbReference type="EC" id="2.3.1.269"/>
    </reaction>
</comment>
<dbReference type="InterPro" id="IPR045378">
    <property type="entry name" value="LNT_N"/>
</dbReference>
<comment type="function">
    <text evidence="9">Catalyzes the phospholipid dependent N-acylation of the N-terminal cysteine of apolipoprotein, the last step in lipoprotein maturation.</text>
</comment>
<comment type="similarity">
    <text evidence="2 9">Belongs to the CN hydrolase family. Apolipoprotein N-acyltransferase subfamily.</text>
</comment>
<comment type="pathway">
    <text evidence="9">Protein modification; lipoprotein biosynthesis (N-acyl transfer).</text>
</comment>
<evidence type="ECO:0000256" key="3">
    <source>
        <dbReference type="ARBA" id="ARBA00022475"/>
    </source>
</evidence>
<dbReference type="InterPro" id="IPR003010">
    <property type="entry name" value="C-N_Hydrolase"/>
</dbReference>
<evidence type="ECO:0000256" key="9">
    <source>
        <dbReference type="HAMAP-Rule" id="MF_01148"/>
    </source>
</evidence>
<dbReference type="PROSITE" id="PS50263">
    <property type="entry name" value="CN_HYDROLASE"/>
    <property type="match status" value="1"/>
</dbReference>
<sequence>MMYKPFPLFLLFFSCFIVSFGTPALLGPLSWLAPFSYLGGLGLFWYAFRLIAPRGFIRQLTLAYLWFFCVQLAQLYWLTANSYAGLGMWVGYLLVAAYLALQCAVVTLLFVGQKRFSLFHALALASSWVLIEWLRNNLLNGFPWNPAALVLTGNVYTIQIASIGGVYLLSFITICVNAFFCVALINRSKVRYWLAWTAIAILPLLYGIPHHTFHSIQMKAEGEQRNAVSVLLLQPSLLPEEREYLAGFSAPLHPVEQWERILASLQPYRDMHAAFIVFPEGSLPYGTGVPIASVRDVDRAFRRYFRSDLSLVLSSTHVDHTFWAQALANTMNGEVIVGLGDSELLPDGQTAYYNAALPFRPYAHRRTRYAKRILLPMAEYLPFSKLRPLLERYGISEFFTPGGAPTVYDALPPYGITICSEELYGNAARLYRQQGARWLINMTNDGWYPSSHLLPRLHFLLGRLRTVENGLPLVRSCNTGVTAAVDSRGEIVDALNTRTLAVLHVQLPLYNYHTIYTLWGDTPLLTASLIIASIGLFKRKKTF</sequence>
<dbReference type="Pfam" id="PF20154">
    <property type="entry name" value="LNT_N"/>
    <property type="match status" value="1"/>
</dbReference>
<dbReference type="Proteomes" id="UP000722121">
    <property type="component" value="Unassembled WGS sequence"/>
</dbReference>
<evidence type="ECO:0000256" key="7">
    <source>
        <dbReference type="ARBA" id="ARBA00023136"/>
    </source>
</evidence>
<keyword evidence="3 9" id="KW-1003">Cell membrane</keyword>
<dbReference type="CDD" id="cd07571">
    <property type="entry name" value="ALP_N-acyl_transferase"/>
    <property type="match status" value="1"/>
</dbReference>
<keyword evidence="6 9" id="KW-1133">Transmembrane helix</keyword>
<evidence type="ECO:0000259" key="10">
    <source>
        <dbReference type="PROSITE" id="PS50263"/>
    </source>
</evidence>
<keyword evidence="5 9" id="KW-0812">Transmembrane</keyword>
<protein>
    <recommendedName>
        <fullName evidence="9">Apolipoprotein N-acyltransferase</fullName>
        <shortName evidence="9">ALP N-acyltransferase</shortName>
        <ecNumber evidence="9">2.3.1.269</ecNumber>
    </recommendedName>
</protein>
<evidence type="ECO:0000256" key="6">
    <source>
        <dbReference type="ARBA" id="ARBA00022989"/>
    </source>
</evidence>
<organism evidence="11 12">
    <name type="scientific">Simkania negevensis</name>
    <dbReference type="NCBI Taxonomy" id="83561"/>
    <lineage>
        <taxon>Bacteria</taxon>
        <taxon>Pseudomonadati</taxon>
        <taxon>Chlamydiota</taxon>
        <taxon>Chlamydiia</taxon>
        <taxon>Parachlamydiales</taxon>
        <taxon>Simkaniaceae</taxon>
        <taxon>Simkania</taxon>
    </lineage>
</organism>
<gene>
    <name evidence="9 11" type="primary">lnt</name>
    <name evidence="11" type="ORF">JYU14_01760</name>
</gene>
<feature type="transmembrane region" description="Helical" evidence="9">
    <location>
        <begin position="60"/>
        <end position="77"/>
    </location>
</feature>
<accession>A0ABS3AQ21</accession>
<keyword evidence="12" id="KW-1185">Reference proteome</keyword>
<dbReference type="NCBIfam" id="TIGR00546">
    <property type="entry name" value="lnt"/>
    <property type="match status" value="1"/>
</dbReference>
<dbReference type="InterPro" id="IPR004563">
    <property type="entry name" value="Apolipo_AcylTrfase"/>
</dbReference>
<feature type="transmembrane region" description="Helical" evidence="9">
    <location>
        <begin position="89"/>
        <end position="111"/>
    </location>
</feature>
<evidence type="ECO:0000256" key="5">
    <source>
        <dbReference type="ARBA" id="ARBA00022692"/>
    </source>
</evidence>
<evidence type="ECO:0000313" key="12">
    <source>
        <dbReference type="Proteomes" id="UP000722121"/>
    </source>
</evidence>
<reference evidence="11 12" key="1">
    <citation type="submission" date="2021-02" db="EMBL/GenBank/DDBJ databases">
        <title>Activity-based single-cell genomes from oceanic crustal fluid captures similar information to metagenomic and metatranscriptomic surveys with orders of magnitude less sampling.</title>
        <authorList>
            <person name="D'Angelo T.S."/>
            <person name="Orcutt B.N."/>
        </authorList>
    </citation>
    <scope>NUCLEOTIDE SEQUENCE [LARGE SCALE GENOMIC DNA]</scope>
    <source>
        <strain evidence="11">AH-315-G07</strain>
    </source>
</reference>
<keyword evidence="7 9" id="KW-0472">Membrane</keyword>
<comment type="subcellular location">
    <subcellularLocation>
        <location evidence="1 9">Cell membrane</location>
        <topology evidence="1 9">Multi-pass membrane protein</topology>
    </subcellularLocation>
</comment>
<dbReference type="SUPFAM" id="SSF56317">
    <property type="entry name" value="Carbon-nitrogen hydrolase"/>
    <property type="match status" value="1"/>
</dbReference>
<evidence type="ECO:0000256" key="4">
    <source>
        <dbReference type="ARBA" id="ARBA00022679"/>
    </source>
</evidence>
<dbReference type="InterPro" id="IPR036526">
    <property type="entry name" value="C-N_Hydrolase_sf"/>
</dbReference>
<feature type="transmembrane region" description="Helical" evidence="9">
    <location>
        <begin position="516"/>
        <end position="537"/>
    </location>
</feature>
<evidence type="ECO:0000313" key="11">
    <source>
        <dbReference type="EMBL" id="MBN4066791.1"/>
    </source>
</evidence>
<name>A0ABS3AQ21_9BACT</name>
<dbReference type="PROSITE" id="PS51257">
    <property type="entry name" value="PROKAR_LIPOPROTEIN"/>
    <property type="match status" value="1"/>
</dbReference>
<evidence type="ECO:0000256" key="2">
    <source>
        <dbReference type="ARBA" id="ARBA00010065"/>
    </source>
</evidence>
<feature type="transmembrane region" description="Helical" evidence="9">
    <location>
        <begin position="155"/>
        <end position="185"/>
    </location>
</feature>
<dbReference type="PANTHER" id="PTHR38686">
    <property type="entry name" value="APOLIPOPROTEIN N-ACYLTRANSFERASE"/>
    <property type="match status" value="1"/>
</dbReference>
<comment type="caution">
    <text evidence="11">The sequence shown here is derived from an EMBL/GenBank/DDBJ whole genome shotgun (WGS) entry which is preliminary data.</text>
</comment>
<feature type="transmembrane region" description="Helical" evidence="9">
    <location>
        <begin position="192"/>
        <end position="209"/>
    </location>
</feature>
<dbReference type="Pfam" id="PF00795">
    <property type="entry name" value="CN_hydrolase"/>
    <property type="match status" value="1"/>
</dbReference>
<dbReference type="HAMAP" id="MF_01148">
    <property type="entry name" value="Lnt"/>
    <property type="match status" value="1"/>
</dbReference>